<evidence type="ECO:0000313" key="1">
    <source>
        <dbReference type="EMBL" id="KKN86004.1"/>
    </source>
</evidence>
<gene>
    <name evidence="1" type="ORF">LCGC14_0274160</name>
</gene>
<dbReference type="AlphaFoldDB" id="A0A0F9U366"/>
<protein>
    <submittedName>
        <fullName evidence="1">Uncharacterized protein</fullName>
    </submittedName>
</protein>
<reference evidence="1" key="1">
    <citation type="journal article" date="2015" name="Nature">
        <title>Complex archaea that bridge the gap between prokaryotes and eukaryotes.</title>
        <authorList>
            <person name="Spang A."/>
            <person name="Saw J.H."/>
            <person name="Jorgensen S.L."/>
            <person name="Zaremba-Niedzwiedzka K."/>
            <person name="Martijn J."/>
            <person name="Lind A.E."/>
            <person name="van Eijk R."/>
            <person name="Schleper C."/>
            <person name="Guy L."/>
            <person name="Ettema T.J."/>
        </authorList>
    </citation>
    <scope>NUCLEOTIDE SEQUENCE</scope>
</reference>
<sequence>MPRFFVVHGYSSPDNYAKNGGPVLEITEAETPSMVANLRFEHEQCISHREANQGVFRVFERERFMVEKERVTEWELKA</sequence>
<dbReference type="EMBL" id="LAZR01000153">
    <property type="protein sequence ID" value="KKN86004.1"/>
    <property type="molecule type" value="Genomic_DNA"/>
</dbReference>
<name>A0A0F9U366_9ZZZZ</name>
<proteinExistence type="predicted"/>
<comment type="caution">
    <text evidence="1">The sequence shown here is derived from an EMBL/GenBank/DDBJ whole genome shotgun (WGS) entry which is preliminary data.</text>
</comment>
<accession>A0A0F9U366</accession>
<organism evidence="1">
    <name type="scientific">marine sediment metagenome</name>
    <dbReference type="NCBI Taxonomy" id="412755"/>
    <lineage>
        <taxon>unclassified sequences</taxon>
        <taxon>metagenomes</taxon>
        <taxon>ecological metagenomes</taxon>
    </lineage>
</organism>